<keyword evidence="8" id="KW-1185">Reference proteome</keyword>
<evidence type="ECO:0000256" key="2">
    <source>
        <dbReference type="ARBA" id="ARBA00023125"/>
    </source>
</evidence>
<dbReference type="Pfam" id="PF01614">
    <property type="entry name" value="IclR_C"/>
    <property type="match status" value="1"/>
</dbReference>
<evidence type="ECO:0000256" key="4">
    <source>
        <dbReference type="SAM" id="MobiDB-lite"/>
    </source>
</evidence>
<dbReference type="PANTHER" id="PTHR30136">
    <property type="entry name" value="HELIX-TURN-HELIX TRANSCRIPTIONAL REGULATOR, ICLR FAMILY"/>
    <property type="match status" value="1"/>
</dbReference>
<evidence type="ECO:0000313" key="7">
    <source>
        <dbReference type="EMBL" id="MFD0692411.1"/>
    </source>
</evidence>
<dbReference type="InterPro" id="IPR036390">
    <property type="entry name" value="WH_DNA-bd_sf"/>
</dbReference>
<keyword evidence="3" id="KW-0804">Transcription</keyword>
<evidence type="ECO:0000313" key="8">
    <source>
        <dbReference type="Proteomes" id="UP001597063"/>
    </source>
</evidence>
<dbReference type="InterPro" id="IPR050707">
    <property type="entry name" value="HTH_MetabolicPath_Reg"/>
</dbReference>
<dbReference type="RefSeq" id="WP_131756185.1">
    <property type="nucleotide sequence ID" value="NZ_CAACUY010000013.1"/>
</dbReference>
<gene>
    <name evidence="7" type="ORF">ACFQZM_48550</name>
</gene>
<dbReference type="SMART" id="SM00346">
    <property type="entry name" value="HTH_ICLR"/>
    <property type="match status" value="1"/>
</dbReference>
<feature type="region of interest" description="Disordered" evidence="4">
    <location>
        <begin position="255"/>
        <end position="281"/>
    </location>
</feature>
<organism evidence="7 8">
    <name type="scientific">Actinomadura fibrosa</name>
    <dbReference type="NCBI Taxonomy" id="111802"/>
    <lineage>
        <taxon>Bacteria</taxon>
        <taxon>Bacillati</taxon>
        <taxon>Actinomycetota</taxon>
        <taxon>Actinomycetes</taxon>
        <taxon>Streptosporangiales</taxon>
        <taxon>Thermomonosporaceae</taxon>
        <taxon>Actinomadura</taxon>
    </lineage>
</organism>
<protein>
    <submittedName>
        <fullName evidence="7">IclR family transcriptional regulator</fullName>
    </submittedName>
</protein>
<dbReference type="InterPro" id="IPR036388">
    <property type="entry name" value="WH-like_DNA-bd_sf"/>
</dbReference>
<dbReference type="PROSITE" id="PS51078">
    <property type="entry name" value="ICLR_ED"/>
    <property type="match status" value="1"/>
</dbReference>
<comment type="caution">
    <text evidence="7">The sequence shown here is derived from an EMBL/GenBank/DDBJ whole genome shotgun (WGS) entry which is preliminary data.</text>
</comment>
<feature type="domain" description="IclR-ED" evidence="6">
    <location>
        <begin position="72"/>
        <end position="255"/>
    </location>
</feature>
<dbReference type="PANTHER" id="PTHR30136:SF24">
    <property type="entry name" value="HTH-TYPE TRANSCRIPTIONAL REPRESSOR ALLR"/>
    <property type="match status" value="1"/>
</dbReference>
<dbReference type="InterPro" id="IPR029016">
    <property type="entry name" value="GAF-like_dom_sf"/>
</dbReference>
<dbReference type="PROSITE" id="PS51077">
    <property type="entry name" value="HTH_ICLR"/>
    <property type="match status" value="1"/>
</dbReference>
<dbReference type="Gene3D" id="1.10.10.10">
    <property type="entry name" value="Winged helix-like DNA-binding domain superfamily/Winged helix DNA-binding domain"/>
    <property type="match status" value="1"/>
</dbReference>
<evidence type="ECO:0000256" key="3">
    <source>
        <dbReference type="ARBA" id="ARBA00023163"/>
    </source>
</evidence>
<name>A0ABW2Y7S3_9ACTN</name>
<dbReference type="InterPro" id="IPR005471">
    <property type="entry name" value="Tscrpt_reg_IclR_N"/>
</dbReference>
<dbReference type="SUPFAM" id="SSF46785">
    <property type="entry name" value="Winged helix' DNA-binding domain"/>
    <property type="match status" value="1"/>
</dbReference>
<evidence type="ECO:0000259" key="6">
    <source>
        <dbReference type="PROSITE" id="PS51078"/>
    </source>
</evidence>
<reference evidence="8" key="1">
    <citation type="journal article" date="2019" name="Int. J. Syst. Evol. Microbiol.">
        <title>The Global Catalogue of Microorganisms (GCM) 10K type strain sequencing project: providing services to taxonomists for standard genome sequencing and annotation.</title>
        <authorList>
            <consortium name="The Broad Institute Genomics Platform"/>
            <consortium name="The Broad Institute Genome Sequencing Center for Infectious Disease"/>
            <person name="Wu L."/>
            <person name="Ma J."/>
        </authorList>
    </citation>
    <scope>NUCLEOTIDE SEQUENCE [LARGE SCALE GENOMIC DNA]</scope>
    <source>
        <strain evidence="8">JCM 9371</strain>
    </source>
</reference>
<dbReference type="Pfam" id="PF09339">
    <property type="entry name" value="HTH_IclR"/>
    <property type="match status" value="1"/>
</dbReference>
<feature type="domain" description="HTH iclR-type" evidence="5">
    <location>
        <begin position="10"/>
        <end position="71"/>
    </location>
</feature>
<dbReference type="SUPFAM" id="SSF55781">
    <property type="entry name" value="GAF domain-like"/>
    <property type="match status" value="1"/>
</dbReference>
<keyword evidence="2" id="KW-0238">DNA-binding</keyword>
<dbReference type="InterPro" id="IPR014757">
    <property type="entry name" value="Tscrpt_reg_IclR_C"/>
</dbReference>
<keyword evidence="1" id="KW-0805">Transcription regulation</keyword>
<evidence type="ECO:0000256" key="1">
    <source>
        <dbReference type="ARBA" id="ARBA00023015"/>
    </source>
</evidence>
<dbReference type="Proteomes" id="UP001597063">
    <property type="component" value="Unassembled WGS sequence"/>
</dbReference>
<accession>A0ABW2Y7S3</accession>
<dbReference type="Gene3D" id="3.30.450.40">
    <property type="match status" value="1"/>
</dbReference>
<dbReference type="EMBL" id="JBHTGP010000041">
    <property type="protein sequence ID" value="MFD0692411.1"/>
    <property type="molecule type" value="Genomic_DNA"/>
</dbReference>
<evidence type="ECO:0000259" key="5">
    <source>
        <dbReference type="PROSITE" id="PS51077"/>
    </source>
</evidence>
<proteinExistence type="predicted"/>
<sequence length="281" mass="29339">MSGNNGVPGRTVVTKATMILNAFAGDRAAMSLSDLARATGLPVSTVHRLASELVAWGGLERTDAGGYAVGIRLWEIAARSRRSHGLRETAMPFLQGLFDLTRQHVQLAVVEGTDALLIEKISAAQAVHTIGRAGGRLPLHASAVGKALLAWSPTDVQSRLLGSPLASYTPSTIVSRSALRRELAETRRRGFAIADEEMSLGAVSCAAPVLVGGPEAIAAVSVVTPAGETVPQKWSHAVMAAAFGIARAYTQHRPQPPLSARLTGRGTFPLDGTAVAETAGR</sequence>